<dbReference type="STRING" id="212717.CTC_01423"/>
<sequence>MFFITLSKKNTIGVMFMNPFISVGMAIIIGVLFGKIMNKFKIPAVAGYVIAGLVLGISGVNVISGEMSEKLSFIGDFALGIIAFNIGSELEYSVLKKLGKPIFIIAFFEATFAFILVTLVTILLGEKIYTALILGAVASATAPAATVMVLNELKAKGPLTSTLLGVVAVDDAICLMIYAIASSLAKVFIKHTSINVYSLIYLPIKEIVLSILSGFVLGIILVYIVNKLHKESEIQIVALGFIITLTGLSMKYHLSPLLSCMSLGVAVSNLCAHSNDVFATIEKFDAPIITAFFVLAGAKLDISLIPKIGLLGICYLIFRIIGKISGAYVGGIISKAPKTVKKYIGYGLFSQIGVAIGLAIVVGREFKGTGLDLKVITILLATTIITEIIGPIFTKQAIIKAKEANI</sequence>
<feature type="transmembrane region" description="Helical" evidence="5">
    <location>
        <begin position="200"/>
        <end position="224"/>
    </location>
</feature>
<dbReference type="InterPro" id="IPR006153">
    <property type="entry name" value="Cation/H_exchanger_TM"/>
</dbReference>
<feature type="transmembrane region" description="Helical" evidence="5">
    <location>
        <begin position="236"/>
        <end position="254"/>
    </location>
</feature>
<dbReference type="GO" id="GO:0016020">
    <property type="term" value="C:membrane"/>
    <property type="evidence" value="ECO:0007669"/>
    <property type="project" value="UniProtKB-SubCell"/>
</dbReference>
<feature type="transmembrane region" description="Helical" evidence="5">
    <location>
        <begin position="45"/>
        <end position="65"/>
    </location>
</feature>
<dbReference type="AlphaFoldDB" id="Q894W1"/>
<feature type="domain" description="Cation/H+ exchanger transmembrane" evidence="6">
    <location>
        <begin position="30"/>
        <end position="393"/>
    </location>
</feature>
<dbReference type="HOGENOM" id="CLU_031031_2_1_9"/>
<feature type="transmembrane region" description="Helical" evidence="5">
    <location>
        <begin position="128"/>
        <end position="150"/>
    </location>
</feature>
<dbReference type="Proteomes" id="UP000001412">
    <property type="component" value="Chromosome"/>
</dbReference>
<evidence type="ECO:0000256" key="1">
    <source>
        <dbReference type="ARBA" id="ARBA00004141"/>
    </source>
</evidence>
<feature type="transmembrane region" description="Helical" evidence="5">
    <location>
        <begin position="102"/>
        <end position="122"/>
    </location>
</feature>
<keyword evidence="4 5" id="KW-0472">Membrane</keyword>
<dbReference type="PANTHER" id="PTHR43021:SF2">
    <property type="entry name" value="CATION_H+ EXCHANGER DOMAIN-CONTAINING PROTEIN"/>
    <property type="match status" value="1"/>
</dbReference>
<name>Q894W1_CLOTE</name>
<dbReference type="KEGG" id="ctc:CTC_01423"/>
<evidence type="ECO:0000256" key="4">
    <source>
        <dbReference type="ARBA" id="ARBA00023136"/>
    </source>
</evidence>
<comment type="subcellular location">
    <subcellularLocation>
        <location evidence="1">Membrane</location>
        <topology evidence="1">Multi-pass membrane protein</topology>
    </subcellularLocation>
</comment>
<dbReference type="PANTHER" id="PTHR43021">
    <property type="entry name" value="NA(+)/H(+) ANTIPORTER-RELATED"/>
    <property type="match status" value="1"/>
</dbReference>
<dbReference type="Gene3D" id="1.20.1530.20">
    <property type="match status" value="1"/>
</dbReference>
<evidence type="ECO:0000256" key="2">
    <source>
        <dbReference type="ARBA" id="ARBA00022692"/>
    </source>
</evidence>
<reference evidence="7 8" key="1">
    <citation type="journal article" date="2003" name="Proc. Natl. Acad. Sci. U.S.A.">
        <title>The genome sequence of Clostridium tetani, the causative agent of tetanus disease.</title>
        <authorList>
            <person name="Brueggemann H."/>
            <person name="Baumer S."/>
            <person name="Fricke W.F."/>
            <person name="Wiezer A."/>
            <person name="Liesegang H."/>
            <person name="Decker I."/>
            <person name="Herzberg C."/>
            <person name="Martinez-Arias R."/>
            <person name="Merkl R."/>
            <person name="Henne A."/>
            <person name="Gottschalk G."/>
        </authorList>
    </citation>
    <scope>NUCLEOTIDE SEQUENCE [LARGE SCALE GENOMIC DNA]</scope>
    <source>
        <strain evidence="8">Massachusetts / E88</strain>
    </source>
</reference>
<dbReference type="GO" id="GO:0015297">
    <property type="term" value="F:antiporter activity"/>
    <property type="evidence" value="ECO:0007669"/>
    <property type="project" value="InterPro"/>
</dbReference>
<dbReference type="GO" id="GO:1902600">
    <property type="term" value="P:proton transmembrane transport"/>
    <property type="evidence" value="ECO:0007669"/>
    <property type="project" value="InterPro"/>
</dbReference>
<accession>Q894W1</accession>
<keyword evidence="2 5" id="KW-0812">Transmembrane</keyword>
<dbReference type="InterPro" id="IPR038770">
    <property type="entry name" value="Na+/solute_symporter_sf"/>
</dbReference>
<feature type="transmembrane region" description="Helical" evidence="5">
    <location>
        <begin position="304"/>
        <end position="322"/>
    </location>
</feature>
<evidence type="ECO:0000313" key="7">
    <source>
        <dbReference type="EMBL" id="AAO35981.1"/>
    </source>
</evidence>
<evidence type="ECO:0000256" key="5">
    <source>
        <dbReference type="SAM" id="Phobius"/>
    </source>
</evidence>
<feature type="transmembrane region" description="Helical" evidence="5">
    <location>
        <begin position="375"/>
        <end position="393"/>
    </location>
</feature>
<feature type="transmembrane region" description="Helical" evidence="5">
    <location>
        <begin position="12"/>
        <end position="33"/>
    </location>
</feature>
<proteinExistence type="predicted"/>
<feature type="transmembrane region" description="Helical" evidence="5">
    <location>
        <begin position="71"/>
        <end position="90"/>
    </location>
</feature>
<keyword evidence="8" id="KW-1185">Reference proteome</keyword>
<evidence type="ECO:0000313" key="8">
    <source>
        <dbReference type="Proteomes" id="UP000001412"/>
    </source>
</evidence>
<dbReference type="EMBL" id="AE015927">
    <property type="protein sequence ID" value="AAO35981.1"/>
    <property type="molecule type" value="Genomic_DNA"/>
</dbReference>
<keyword evidence="3 5" id="KW-1133">Transmembrane helix</keyword>
<evidence type="ECO:0000259" key="6">
    <source>
        <dbReference type="Pfam" id="PF00999"/>
    </source>
</evidence>
<organism evidence="7 8">
    <name type="scientific">Clostridium tetani (strain Massachusetts / E88)</name>
    <dbReference type="NCBI Taxonomy" id="212717"/>
    <lineage>
        <taxon>Bacteria</taxon>
        <taxon>Bacillati</taxon>
        <taxon>Bacillota</taxon>
        <taxon>Clostridia</taxon>
        <taxon>Eubacteriales</taxon>
        <taxon>Clostridiaceae</taxon>
        <taxon>Clostridium</taxon>
    </lineage>
</organism>
<gene>
    <name evidence="7" type="ordered locus">CTC_01423</name>
</gene>
<feature type="transmembrane region" description="Helical" evidence="5">
    <location>
        <begin position="162"/>
        <end position="180"/>
    </location>
</feature>
<dbReference type="Pfam" id="PF00999">
    <property type="entry name" value="Na_H_Exchanger"/>
    <property type="match status" value="1"/>
</dbReference>
<feature type="transmembrane region" description="Helical" evidence="5">
    <location>
        <begin position="343"/>
        <end position="363"/>
    </location>
</feature>
<evidence type="ECO:0000256" key="3">
    <source>
        <dbReference type="ARBA" id="ARBA00022989"/>
    </source>
</evidence>
<protein>
    <submittedName>
        <fullName evidence="7">Putative Na(+)/H(+) antiporter</fullName>
    </submittedName>
</protein>